<keyword evidence="3" id="KW-1185">Reference proteome</keyword>
<keyword evidence="1" id="KW-0732">Signal</keyword>
<evidence type="ECO:0000256" key="1">
    <source>
        <dbReference type="SAM" id="SignalP"/>
    </source>
</evidence>
<dbReference type="STRING" id="412690.SAMN04489834_2318"/>
<feature type="signal peptide" evidence="1">
    <location>
        <begin position="1"/>
        <end position="24"/>
    </location>
</feature>
<evidence type="ECO:0000313" key="3">
    <source>
        <dbReference type="Proteomes" id="UP000181956"/>
    </source>
</evidence>
<accession>A0A1H1VPZ2</accession>
<name>A0A1H1VPZ2_9MICO</name>
<dbReference type="Proteomes" id="UP000181956">
    <property type="component" value="Chromosome I"/>
</dbReference>
<sequence>MNQRLLALPVALLLGLGLAGCSSAPETASVSVEVRADATTGAPQTLDVEVRDARGTVLVAETMSSGTTLQFDGIPFGEVSIEAIGLCELGTTLDAAGATAIFEPKHCTIE</sequence>
<organism evidence="2 3">
    <name type="scientific">Microterricola viridarii</name>
    <dbReference type="NCBI Taxonomy" id="412690"/>
    <lineage>
        <taxon>Bacteria</taxon>
        <taxon>Bacillati</taxon>
        <taxon>Actinomycetota</taxon>
        <taxon>Actinomycetes</taxon>
        <taxon>Micrococcales</taxon>
        <taxon>Microbacteriaceae</taxon>
        <taxon>Microterricola</taxon>
    </lineage>
</organism>
<evidence type="ECO:0000313" key="2">
    <source>
        <dbReference type="EMBL" id="SDS86491.1"/>
    </source>
</evidence>
<dbReference type="EMBL" id="LT629742">
    <property type="protein sequence ID" value="SDS86491.1"/>
    <property type="molecule type" value="Genomic_DNA"/>
</dbReference>
<dbReference type="PROSITE" id="PS51257">
    <property type="entry name" value="PROKAR_LIPOPROTEIN"/>
    <property type="match status" value="1"/>
</dbReference>
<dbReference type="AlphaFoldDB" id="A0A1H1VPZ2"/>
<gene>
    <name evidence="2" type="ORF">SAMN04489834_2318</name>
</gene>
<dbReference type="RefSeq" id="WP_083364176.1">
    <property type="nucleotide sequence ID" value="NZ_LT629742.1"/>
</dbReference>
<dbReference type="OrthoDB" id="9942355at2"/>
<feature type="chain" id="PRO_5009263583" evidence="1">
    <location>
        <begin position="25"/>
        <end position="110"/>
    </location>
</feature>
<proteinExistence type="predicted"/>
<protein>
    <submittedName>
        <fullName evidence="2">Uncharacterized protein</fullName>
    </submittedName>
</protein>
<reference evidence="3" key="1">
    <citation type="submission" date="2016-10" db="EMBL/GenBank/DDBJ databases">
        <authorList>
            <person name="Varghese N."/>
            <person name="Submissions S."/>
        </authorList>
    </citation>
    <scope>NUCLEOTIDE SEQUENCE [LARGE SCALE GENOMIC DNA]</scope>
    <source>
        <strain evidence="3">DSM 21772</strain>
    </source>
</reference>